<dbReference type="CDD" id="cd04647">
    <property type="entry name" value="LbH_MAT_like"/>
    <property type="match status" value="1"/>
</dbReference>
<dbReference type="Gene3D" id="3.40.50.1110">
    <property type="entry name" value="SGNH hydrolase"/>
    <property type="match status" value="1"/>
</dbReference>
<dbReference type="InterPro" id="IPR013830">
    <property type="entry name" value="SGNH_hydro"/>
</dbReference>
<name>A0ABU0Q9J1_STRAH</name>
<dbReference type="SUPFAM" id="SSF51161">
    <property type="entry name" value="Trimeric LpxA-like enzymes"/>
    <property type="match status" value="1"/>
</dbReference>
<dbReference type="InterPro" id="IPR036514">
    <property type="entry name" value="SGNH_hydro_sf"/>
</dbReference>
<evidence type="ECO:0000313" key="3">
    <source>
        <dbReference type="Proteomes" id="UP001243364"/>
    </source>
</evidence>
<sequence>MTSTTPAPSELPAADRLRAQHGTALTLGEDCDLPDDLVIELDNGAHLTIGDRVCIRRGSTIQVHRGATVTIGNDVAIGEHTFISAMAGISLGDGAALSNMVDLHDHNHRVRTAANVPTGQLVPWASGFEAAPIIIEPGATLSNKVTVTGGVRIGANVLVGANAVVAHSIAPDAVAAGVPAAVRRHFDGAPVASEDRRTLTVGFFGTSIMEHLEAFNAQMTTQANLPEVGSKVTVEGWHQRGWVHRLTLSLRAAHAHIGFDIRNHGEGGATSRDIASLVEADRATTGTDYDLVFLGCGINDVWRRFQNRLSEAVDLDEYTRHITTMLEQLTGYSRQIVVISETPFGPIEDPGTVAAMNTELALYNEAARKAAAAHGALFLDVWTPFTAVARHLFADDQAGGVWSDGVHLTELGDTVLLQHAERLLAEHRIVDKLLNYPLLERDSALTAYGPLFARYRPAAS</sequence>
<evidence type="ECO:0000313" key="2">
    <source>
        <dbReference type="EMBL" id="MDQ0687332.1"/>
    </source>
</evidence>
<accession>A0ABU0Q9J1</accession>
<dbReference type="EMBL" id="JAUSYA010000001">
    <property type="protein sequence ID" value="MDQ0687332.1"/>
    <property type="molecule type" value="Genomic_DNA"/>
</dbReference>
<evidence type="ECO:0000259" key="1">
    <source>
        <dbReference type="Pfam" id="PF13472"/>
    </source>
</evidence>
<dbReference type="Gene3D" id="2.160.10.10">
    <property type="entry name" value="Hexapeptide repeat proteins"/>
    <property type="match status" value="1"/>
</dbReference>
<feature type="domain" description="SGNH hydrolase-type esterase" evidence="1">
    <location>
        <begin position="235"/>
        <end position="412"/>
    </location>
</feature>
<dbReference type="Proteomes" id="UP001243364">
    <property type="component" value="Unassembled WGS sequence"/>
</dbReference>
<dbReference type="InterPro" id="IPR011004">
    <property type="entry name" value="Trimer_LpxA-like_sf"/>
</dbReference>
<gene>
    <name evidence="2" type="ORF">QFZ56_006295</name>
</gene>
<dbReference type="PANTHER" id="PTHR23416:SF78">
    <property type="entry name" value="LIPOPOLYSACCHARIDE BIOSYNTHESIS O-ACETYL TRANSFERASE WBBJ-RELATED"/>
    <property type="match status" value="1"/>
</dbReference>
<organism evidence="2 3">
    <name type="scientific">Streptomyces achromogenes</name>
    <dbReference type="NCBI Taxonomy" id="67255"/>
    <lineage>
        <taxon>Bacteria</taxon>
        <taxon>Bacillati</taxon>
        <taxon>Actinomycetota</taxon>
        <taxon>Actinomycetes</taxon>
        <taxon>Kitasatosporales</taxon>
        <taxon>Streptomycetaceae</taxon>
        <taxon>Streptomyces</taxon>
    </lineage>
</organism>
<comment type="caution">
    <text evidence="2">The sequence shown here is derived from an EMBL/GenBank/DDBJ whole genome shotgun (WGS) entry which is preliminary data.</text>
</comment>
<dbReference type="RefSeq" id="WP_307047287.1">
    <property type="nucleotide sequence ID" value="NZ_JAUSYA010000001.1"/>
</dbReference>
<dbReference type="SUPFAM" id="SSF52266">
    <property type="entry name" value="SGNH hydrolase"/>
    <property type="match status" value="1"/>
</dbReference>
<protein>
    <submittedName>
        <fullName evidence="2">Acetyltransferase-like isoleucine patch superfamily enzyme/lysophospholipase L1-like esterase</fullName>
    </submittedName>
</protein>
<dbReference type="Pfam" id="PF13472">
    <property type="entry name" value="Lipase_GDSL_2"/>
    <property type="match status" value="1"/>
</dbReference>
<reference evidence="2 3" key="1">
    <citation type="submission" date="2023-07" db="EMBL/GenBank/DDBJ databases">
        <title>Comparative genomics of wheat-associated soil bacteria to identify genetic determinants of phenazine resistance.</title>
        <authorList>
            <person name="Mouncey N."/>
        </authorList>
    </citation>
    <scope>NUCLEOTIDE SEQUENCE [LARGE SCALE GENOMIC DNA]</scope>
    <source>
        <strain evidence="2 3">W4I19-2</strain>
    </source>
</reference>
<proteinExistence type="predicted"/>
<dbReference type="InterPro" id="IPR051159">
    <property type="entry name" value="Hexapeptide_acetyltransf"/>
</dbReference>
<keyword evidence="3" id="KW-1185">Reference proteome</keyword>
<dbReference type="PANTHER" id="PTHR23416">
    <property type="entry name" value="SIALIC ACID SYNTHASE-RELATED"/>
    <property type="match status" value="1"/>
</dbReference>